<organism evidence="2">
    <name type="scientific">marine metagenome</name>
    <dbReference type="NCBI Taxonomy" id="408172"/>
    <lineage>
        <taxon>unclassified sequences</taxon>
        <taxon>metagenomes</taxon>
        <taxon>ecological metagenomes</taxon>
    </lineage>
</organism>
<dbReference type="AlphaFoldDB" id="A0A381SQG8"/>
<dbReference type="Gene3D" id="3.30.70.100">
    <property type="match status" value="1"/>
</dbReference>
<protein>
    <recommendedName>
        <fullName evidence="1">ABM domain-containing protein</fullName>
    </recommendedName>
</protein>
<dbReference type="InterPro" id="IPR011008">
    <property type="entry name" value="Dimeric_a/b-barrel"/>
</dbReference>
<feature type="domain" description="ABM" evidence="1">
    <location>
        <begin position="3"/>
        <end position="92"/>
    </location>
</feature>
<dbReference type="SUPFAM" id="SSF54909">
    <property type="entry name" value="Dimeric alpha+beta barrel"/>
    <property type="match status" value="1"/>
</dbReference>
<evidence type="ECO:0000259" key="1">
    <source>
        <dbReference type="PROSITE" id="PS51725"/>
    </source>
</evidence>
<gene>
    <name evidence="2" type="ORF">METZ01_LOCUS58583</name>
</gene>
<name>A0A381SQG8_9ZZZZ</name>
<reference evidence="2" key="1">
    <citation type="submission" date="2018-05" db="EMBL/GenBank/DDBJ databases">
        <authorList>
            <person name="Lanie J.A."/>
            <person name="Ng W.-L."/>
            <person name="Kazmierczak K.M."/>
            <person name="Andrzejewski T.M."/>
            <person name="Davidsen T.M."/>
            <person name="Wayne K.J."/>
            <person name="Tettelin H."/>
            <person name="Glass J.I."/>
            <person name="Rusch D."/>
            <person name="Podicherti R."/>
            <person name="Tsui H.-C.T."/>
            <person name="Winkler M.E."/>
        </authorList>
    </citation>
    <scope>NUCLEOTIDE SEQUENCE</scope>
</reference>
<dbReference type="PROSITE" id="PS51725">
    <property type="entry name" value="ABM"/>
    <property type="match status" value="1"/>
</dbReference>
<evidence type="ECO:0000313" key="2">
    <source>
        <dbReference type="EMBL" id="SVA05729.1"/>
    </source>
</evidence>
<dbReference type="EMBL" id="UINC01003370">
    <property type="protein sequence ID" value="SVA05729.1"/>
    <property type="molecule type" value="Genomic_DNA"/>
</dbReference>
<dbReference type="Pfam" id="PF03992">
    <property type="entry name" value="ABM"/>
    <property type="match status" value="1"/>
</dbReference>
<sequence length="97" mass="11245">MTVSALVEGQLKDGERDGFTEMCREAFKVTRDFDGCEHIDLVYNTEDGNNWVFNEIWESKEHYDKYLKFRTEDGTLEAIAGLCENVPSIRIFDIIDT</sequence>
<proteinExistence type="predicted"/>
<dbReference type="InterPro" id="IPR007138">
    <property type="entry name" value="ABM_dom"/>
</dbReference>
<accession>A0A381SQG8</accession>